<gene>
    <name evidence="8" type="ORF">MCOR_15392</name>
</gene>
<evidence type="ECO:0000256" key="1">
    <source>
        <dbReference type="ARBA" id="ARBA00022723"/>
    </source>
</evidence>
<dbReference type="Pfam" id="PF01754">
    <property type="entry name" value="zf-A20"/>
    <property type="match status" value="1"/>
</dbReference>
<evidence type="ECO:0008006" key="10">
    <source>
        <dbReference type="Google" id="ProtNLM"/>
    </source>
</evidence>
<evidence type="ECO:0000259" key="7">
    <source>
        <dbReference type="PROSITE" id="PS51039"/>
    </source>
</evidence>
<dbReference type="SUPFAM" id="SSF57716">
    <property type="entry name" value="Glucocorticoid receptor-like (DNA-binding domain)"/>
    <property type="match status" value="1"/>
</dbReference>
<evidence type="ECO:0000256" key="2">
    <source>
        <dbReference type="ARBA" id="ARBA00022771"/>
    </source>
</evidence>
<feature type="compositionally biased region" description="Basic and acidic residues" evidence="5">
    <location>
        <begin position="120"/>
        <end position="130"/>
    </location>
</feature>
<keyword evidence="3" id="KW-0862">Zinc</keyword>
<feature type="domain" description="A20-type" evidence="6">
    <location>
        <begin position="6"/>
        <end position="38"/>
    </location>
</feature>
<proteinExistence type="predicted"/>
<evidence type="ECO:0000313" key="9">
    <source>
        <dbReference type="Proteomes" id="UP000507470"/>
    </source>
</evidence>
<feature type="compositionally biased region" description="Polar residues" evidence="5">
    <location>
        <begin position="94"/>
        <end position="116"/>
    </location>
</feature>
<evidence type="ECO:0000256" key="4">
    <source>
        <dbReference type="PROSITE-ProRule" id="PRU00449"/>
    </source>
</evidence>
<evidence type="ECO:0000256" key="5">
    <source>
        <dbReference type="SAM" id="MobiDB-lite"/>
    </source>
</evidence>
<name>A0A6J8B9N5_MYTCO</name>
<keyword evidence="2 4" id="KW-0863">Zinc-finger</keyword>
<organism evidence="8 9">
    <name type="scientific">Mytilus coruscus</name>
    <name type="common">Sea mussel</name>
    <dbReference type="NCBI Taxonomy" id="42192"/>
    <lineage>
        <taxon>Eukaryota</taxon>
        <taxon>Metazoa</taxon>
        <taxon>Spiralia</taxon>
        <taxon>Lophotrochozoa</taxon>
        <taxon>Mollusca</taxon>
        <taxon>Bivalvia</taxon>
        <taxon>Autobranchia</taxon>
        <taxon>Pteriomorphia</taxon>
        <taxon>Mytilida</taxon>
        <taxon>Mytiloidea</taxon>
        <taxon>Mytilidae</taxon>
        <taxon>Mytilinae</taxon>
        <taxon>Mytilus</taxon>
    </lineage>
</organism>
<dbReference type="OrthoDB" id="428577at2759"/>
<dbReference type="PROSITE" id="PS51039">
    <property type="entry name" value="ZF_AN1"/>
    <property type="match status" value="1"/>
</dbReference>
<dbReference type="GO" id="GO:0003677">
    <property type="term" value="F:DNA binding"/>
    <property type="evidence" value="ECO:0007669"/>
    <property type="project" value="InterPro"/>
</dbReference>
<dbReference type="Proteomes" id="UP000507470">
    <property type="component" value="Unassembled WGS sequence"/>
</dbReference>
<dbReference type="AlphaFoldDB" id="A0A6J8B9N5"/>
<dbReference type="Gene3D" id="4.10.1110.10">
    <property type="entry name" value="AN1-like Zinc finger"/>
    <property type="match status" value="1"/>
</dbReference>
<dbReference type="InterPro" id="IPR000058">
    <property type="entry name" value="Znf_AN1"/>
</dbReference>
<accession>A0A6J8B9N5</accession>
<dbReference type="SUPFAM" id="SSF118310">
    <property type="entry name" value="AN1-like Zinc finger"/>
    <property type="match status" value="1"/>
</dbReference>
<dbReference type="SMART" id="SM00154">
    <property type="entry name" value="ZnF_AN1"/>
    <property type="match status" value="1"/>
</dbReference>
<dbReference type="InterPro" id="IPR050652">
    <property type="entry name" value="AN1_A20_ZnFinger"/>
</dbReference>
<feature type="domain" description="AN1-type" evidence="7">
    <location>
        <begin position="147"/>
        <end position="196"/>
    </location>
</feature>
<evidence type="ECO:0000313" key="8">
    <source>
        <dbReference type="EMBL" id="CAC5379309.1"/>
    </source>
</evidence>
<dbReference type="InterPro" id="IPR002653">
    <property type="entry name" value="Znf_A20"/>
</dbReference>
<dbReference type="EMBL" id="CACVKT020002664">
    <property type="protein sequence ID" value="CAC5379309.1"/>
    <property type="molecule type" value="Genomic_DNA"/>
</dbReference>
<dbReference type="InterPro" id="IPR035896">
    <property type="entry name" value="AN1-like_Znf"/>
</dbReference>
<dbReference type="SMART" id="SM00259">
    <property type="entry name" value="ZnF_A20"/>
    <property type="match status" value="1"/>
</dbReference>
<feature type="region of interest" description="Disordered" evidence="5">
    <location>
        <begin position="94"/>
        <end position="146"/>
    </location>
</feature>
<sequence>MEDSKSSEQLLCPCGFYGSAKTMGLCSKCYKAHLEKSKDAMKSTPDHMIPTSEPACVSVSSTFPEASSSKEDISDKVQFNNICGTSASTNGTVIITNDNNTNGSDSPSPSTSTENAGPSPEKKGSKRDISNVEADSTPESTPEKQNQKVKKRCFQCKCKLELAQRQIGRCKCDNVFCALHRLPELHNCDFDHKEDGRREAREKMVKPVRHLGTSFKRLDTDT</sequence>
<evidence type="ECO:0000259" key="6">
    <source>
        <dbReference type="PROSITE" id="PS51036"/>
    </source>
</evidence>
<dbReference type="Gene3D" id="1.20.5.4770">
    <property type="match status" value="1"/>
</dbReference>
<evidence type="ECO:0000256" key="3">
    <source>
        <dbReference type="ARBA" id="ARBA00022833"/>
    </source>
</evidence>
<dbReference type="PANTHER" id="PTHR10634:SF67">
    <property type="entry name" value="AN1-TYPE ZINC FINGER PROTEIN 3"/>
    <property type="match status" value="1"/>
</dbReference>
<dbReference type="PANTHER" id="PTHR10634">
    <property type="entry name" value="AN1-TYPE ZINC FINGER PROTEIN"/>
    <property type="match status" value="1"/>
</dbReference>
<dbReference type="GO" id="GO:0008270">
    <property type="term" value="F:zinc ion binding"/>
    <property type="evidence" value="ECO:0007669"/>
    <property type="project" value="UniProtKB-KW"/>
</dbReference>
<dbReference type="PROSITE" id="PS51036">
    <property type="entry name" value="ZF_A20"/>
    <property type="match status" value="1"/>
</dbReference>
<keyword evidence="1" id="KW-0479">Metal-binding</keyword>
<reference evidence="8 9" key="1">
    <citation type="submission" date="2020-06" db="EMBL/GenBank/DDBJ databases">
        <authorList>
            <person name="Li R."/>
            <person name="Bekaert M."/>
        </authorList>
    </citation>
    <scope>NUCLEOTIDE SEQUENCE [LARGE SCALE GENOMIC DNA]</scope>
    <source>
        <strain evidence="9">wild</strain>
    </source>
</reference>
<protein>
    <recommendedName>
        <fullName evidence="10">AN1-type zinc finger protein 3</fullName>
    </recommendedName>
</protein>
<keyword evidence="9" id="KW-1185">Reference proteome</keyword>